<sequence>MHGRTTRHRIMEQRVFQRVLKGVGEHLSSSPPSTDALRTSSPKPPENHQDITGGKAWSSLVTKLDAAVKLPRFILRTSE</sequence>
<proteinExistence type="predicted"/>
<dbReference type="Proteomes" id="UP000295703">
    <property type="component" value="Unassembled WGS sequence"/>
</dbReference>
<keyword evidence="3" id="KW-1185">Reference proteome</keyword>
<reference evidence="2 3" key="1">
    <citation type="submission" date="2018-12" db="EMBL/GenBank/DDBJ databases">
        <title>Genome sequence and assembly of Colletotrichum trifolii.</title>
        <authorList>
            <person name="Gan P."/>
            <person name="Shirasu K."/>
        </authorList>
    </citation>
    <scope>NUCLEOTIDE SEQUENCE [LARGE SCALE GENOMIC DNA]</scope>
    <source>
        <strain evidence="2 3">543-2</strain>
    </source>
</reference>
<feature type="compositionally biased region" description="Polar residues" evidence="1">
    <location>
        <begin position="27"/>
        <end position="41"/>
    </location>
</feature>
<evidence type="ECO:0000256" key="1">
    <source>
        <dbReference type="SAM" id="MobiDB-lite"/>
    </source>
</evidence>
<accession>A0A4R8RBT6</accession>
<evidence type="ECO:0000313" key="2">
    <source>
        <dbReference type="EMBL" id="TDZ53905.1"/>
    </source>
</evidence>
<protein>
    <submittedName>
        <fullName evidence="2">Uncharacterized protein</fullName>
    </submittedName>
</protein>
<dbReference type="AlphaFoldDB" id="A0A4R8RBT6"/>
<name>A0A4R8RBT6_COLTR</name>
<gene>
    <name evidence="2" type="ORF">CTRI78_v006705</name>
</gene>
<dbReference type="EMBL" id="RYZW01000065">
    <property type="protein sequence ID" value="TDZ53905.1"/>
    <property type="molecule type" value="Genomic_DNA"/>
</dbReference>
<evidence type="ECO:0000313" key="3">
    <source>
        <dbReference type="Proteomes" id="UP000295703"/>
    </source>
</evidence>
<comment type="caution">
    <text evidence="2">The sequence shown here is derived from an EMBL/GenBank/DDBJ whole genome shotgun (WGS) entry which is preliminary data.</text>
</comment>
<feature type="region of interest" description="Disordered" evidence="1">
    <location>
        <begin position="22"/>
        <end position="53"/>
    </location>
</feature>
<organism evidence="2 3">
    <name type="scientific">Colletotrichum trifolii</name>
    <dbReference type="NCBI Taxonomy" id="5466"/>
    <lineage>
        <taxon>Eukaryota</taxon>
        <taxon>Fungi</taxon>
        <taxon>Dikarya</taxon>
        <taxon>Ascomycota</taxon>
        <taxon>Pezizomycotina</taxon>
        <taxon>Sordariomycetes</taxon>
        <taxon>Hypocreomycetidae</taxon>
        <taxon>Glomerellales</taxon>
        <taxon>Glomerellaceae</taxon>
        <taxon>Colletotrichum</taxon>
        <taxon>Colletotrichum orbiculare species complex</taxon>
    </lineage>
</organism>